<comment type="caution">
    <text evidence="2">The sequence shown here is derived from an EMBL/GenBank/DDBJ whole genome shotgun (WGS) entry which is preliminary data.</text>
</comment>
<feature type="compositionally biased region" description="Pro residues" evidence="1">
    <location>
        <begin position="35"/>
        <end position="54"/>
    </location>
</feature>
<dbReference type="Pfam" id="PF04503">
    <property type="entry name" value="SSDP"/>
    <property type="match status" value="1"/>
</dbReference>
<sequence length="72" mass="7502">NAGPAPSPLGQMPPNDGLPGGPMPPGFFPNSTMRPSPPTHPSSQPSPPPPPPPHSQMMSSQHSFNWRNAVTS</sequence>
<reference evidence="2" key="1">
    <citation type="journal article" date="2023" name="IScience">
        <title>Live-bearing cockroach genome reveals convergent evolutionary mechanisms linked to viviparity in insects and beyond.</title>
        <authorList>
            <person name="Fouks B."/>
            <person name="Harrison M.C."/>
            <person name="Mikhailova A.A."/>
            <person name="Marchal E."/>
            <person name="English S."/>
            <person name="Carruthers M."/>
            <person name="Jennings E.C."/>
            <person name="Chiamaka E.L."/>
            <person name="Frigard R.A."/>
            <person name="Pippel M."/>
            <person name="Attardo G.M."/>
            <person name="Benoit J.B."/>
            <person name="Bornberg-Bauer E."/>
            <person name="Tobe S.S."/>
        </authorList>
    </citation>
    <scope>NUCLEOTIDE SEQUENCE</scope>
    <source>
        <strain evidence="2">Stay&amp;Tobe</strain>
    </source>
</reference>
<proteinExistence type="predicted"/>
<feature type="non-terminal residue" evidence="2">
    <location>
        <position position="1"/>
    </location>
</feature>
<feature type="non-terminal residue" evidence="2">
    <location>
        <position position="72"/>
    </location>
</feature>
<name>A0AAD7ZKC1_DIPPU</name>
<feature type="region of interest" description="Disordered" evidence="1">
    <location>
        <begin position="1"/>
        <end position="72"/>
    </location>
</feature>
<dbReference type="AlphaFoldDB" id="A0AAD7ZKC1"/>
<protein>
    <submittedName>
        <fullName evidence="2">Uncharacterized protein</fullName>
    </submittedName>
</protein>
<dbReference type="EMBL" id="JASPKZ010007835">
    <property type="protein sequence ID" value="KAJ9581925.1"/>
    <property type="molecule type" value="Genomic_DNA"/>
</dbReference>
<dbReference type="Proteomes" id="UP001233999">
    <property type="component" value="Unassembled WGS sequence"/>
</dbReference>
<organism evidence="2 3">
    <name type="scientific">Diploptera punctata</name>
    <name type="common">Pacific beetle cockroach</name>
    <dbReference type="NCBI Taxonomy" id="6984"/>
    <lineage>
        <taxon>Eukaryota</taxon>
        <taxon>Metazoa</taxon>
        <taxon>Ecdysozoa</taxon>
        <taxon>Arthropoda</taxon>
        <taxon>Hexapoda</taxon>
        <taxon>Insecta</taxon>
        <taxon>Pterygota</taxon>
        <taxon>Neoptera</taxon>
        <taxon>Polyneoptera</taxon>
        <taxon>Dictyoptera</taxon>
        <taxon>Blattodea</taxon>
        <taxon>Blaberoidea</taxon>
        <taxon>Blaberidae</taxon>
        <taxon>Diplopterinae</taxon>
        <taxon>Diploptera</taxon>
    </lineage>
</organism>
<accession>A0AAD7ZKC1</accession>
<evidence type="ECO:0000313" key="2">
    <source>
        <dbReference type="EMBL" id="KAJ9581925.1"/>
    </source>
</evidence>
<reference evidence="2" key="2">
    <citation type="submission" date="2023-05" db="EMBL/GenBank/DDBJ databases">
        <authorList>
            <person name="Fouks B."/>
        </authorList>
    </citation>
    <scope>NUCLEOTIDE SEQUENCE</scope>
    <source>
        <strain evidence="2">Stay&amp;Tobe</strain>
        <tissue evidence="2">Testes</tissue>
    </source>
</reference>
<evidence type="ECO:0000313" key="3">
    <source>
        <dbReference type="Proteomes" id="UP001233999"/>
    </source>
</evidence>
<gene>
    <name evidence="2" type="ORF">L9F63_003745</name>
</gene>
<evidence type="ECO:0000256" key="1">
    <source>
        <dbReference type="SAM" id="MobiDB-lite"/>
    </source>
</evidence>
<keyword evidence="3" id="KW-1185">Reference proteome</keyword>